<dbReference type="EMBL" id="CP063407">
    <property type="protein sequence ID" value="QSZ32506.1"/>
    <property type="molecule type" value="Genomic_DNA"/>
</dbReference>
<dbReference type="Proteomes" id="UP000672032">
    <property type="component" value="Chromosome 3"/>
</dbReference>
<reference evidence="1" key="1">
    <citation type="submission" date="2020-10" db="EMBL/GenBank/DDBJ databases">
        <title>Genome Sequence of Monilinia vaccinii-corymbosi Sheds Light on Mummy Berry Disease Infection of Blueberry and Mating Type.</title>
        <authorList>
            <person name="Yow A.G."/>
            <person name="Zhang Y."/>
            <person name="Bansal K."/>
            <person name="Eacker S.M."/>
            <person name="Sullivan S."/>
            <person name="Liachko I."/>
            <person name="Cubeta M.A."/>
            <person name="Rollins J.A."/>
            <person name="Ashrafi H."/>
        </authorList>
    </citation>
    <scope>NUCLEOTIDE SEQUENCE</scope>
    <source>
        <strain evidence="1">RL-1</strain>
    </source>
</reference>
<evidence type="ECO:0000313" key="1">
    <source>
        <dbReference type="EMBL" id="QSZ32506.1"/>
    </source>
</evidence>
<name>A0A8A3PBL6_9HELO</name>
<dbReference type="OrthoDB" id="5371837at2759"/>
<keyword evidence="2" id="KW-1185">Reference proteome</keyword>
<dbReference type="AlphaFoldDB" id="A0A8A3PBL6"/>
<evidence type="ECO:0000313" key="2">
    <source>
        <dbReference type="Proteomes" id="UP000672032"/>
    </source>
</evidence>
<protein>
    <submittedName>
        <fullName evidence="1">Uncharacterized protein</fullName>
    </submittedName>
</protein>
<accession>A0A8A3PBL6</accession>
<organism evidence="1 2">
    <name type="scientific">Monilinia vaccinii-corymbosi</name>
    <dbReference type="NCBI Taxonomy" id="61207"/>
    <lineage>
        <taxon>Eukaryota</taxon>
        <taxon>Fungi</taxon>
        <taxon>Dikarya</taxon>
        <taxon>Ascomycota</taxon>
        <taxon>Pezizomycotina</taxon>
        <taxon>Leotiomycetes</taxon>
        <taxon>Helotiales</taxon>
        <taxon>Sclerotiniaceae</taxon>
        <taxon>Monilinia</taxon>
    </lineage>
</organism>
<proteinExistence type="predicted"/>
<gene>
    <name evidence="1" type="ORF">DSL72_002084</name>
</gene>
<sequence>MEELDEFDELMANQRGRRKQHIHRFLEPVFNNPMVSYMHLDKKMDHISGQVNEILNLYKFLAERVEDLGFKIPREVVRRHGLNDEPLIHAISNFQDVVVGTQNDIRLVNGNVVLGLKRLGVVYSKTVNVENNTKHLVDDIDSISEDLKANIDVTNNLITKTNGTRLKLDSVAKTATLTSEDVKKITSVANEHLDISKLVSTSTTELLHTGEKIIIDRVTINNTLPSILKKVNTLETQLPAIQTSIDDRTLIDQTLPSILEKVNTFETQLLAIQTSLSGLTTIDQTLSTVLDKVNSIDVAIPGFETKSNTGFNELSEQLSYTQMSILESLSEAEVGSMDHTSNGVNVTSLKMDARCREIKAFWRAKWLSYRSSKERVQ</sequence>